<comment type="caution">
    <text evidence="2">The sequence shown here is derived from an EMBL/GenBank/DDBJ whole genome shotgun (WGS) entry which is preliminary data.</text>
</comment>
<organism evidence="2 3">
    <name type="scientific">Ancylostoma ceylanicum</name>
    <dbReference type="NCBI Taxonomy" id="53326"/>
    <lineage>
        <taxon>Eukaryota</taxon>
        <taxon>Metazoa</taxon>
        <taxon>Ecdysozoa</taxon>
        <taxon>Nematoda</taxon>
        <taxon>Chromadorea</taxon>
        <taxon>Rhabditida</taxon>
        <taxon>Rhabditina</taxon>
        <taxon>Rhabditomorpha</taxon>
        <taxon>Strongyloidea</taxon>
        <taxon>Ancylostomatidae</taxon>
        <taxon>Ancylostomatinae</taxon>
        <taxon>Ancylostoma</taxon>
    </lineage>
</organism>
<dbReference type="Proteomes" id="UP000024635">
    <property type="component" value="Unassembled WGS sequence"/>
</dbReference>
<keyword evidence="3" id="KW-1185">Reference proteome</keyword>
<proteinExistence type="predicted"/>
<gene>
    <name evidence="2" type="primary">Acey_s0009.g538</name>
    <name evidence="2" type="ORF">Y032_0009g538</name>
</gene>
<evidence type="ECO:0000256" key="1">
    <source>
        <dbReference type="SAM" id="MobiDB-lite"/>
    </source>
</evidence>
<name>A0A016VIM6_9BILA</name>
<dbReference type="EMBL" id="JARK01001345">
    <property type="protein sequence ID" value="EYC27126.1"/>
    <property type="molecule type" value="Genomic_DNA"/>
</dbReference>
<evidence type="ECO:0000313" key="3">
    <source>
        <dbReference type="Proteomes" id="UP000024635"/>
    </source>
</evidence>
<sequence>MGIATLNVGTSSDHLCKLVAALKHYRKKKRDGPASSRGQRSRLQGSLPRRANNQKLSCHNTAFLRIYHSKNAAFRWAALVLLIVSDNRAALASEGEACLAHRSSPSGQHQLSRRGKQCRLVLLKGAADLTLGCEWKIMYSLFSAPERELASGAEEKVRLHQRRRHR</sequence>
<dbReference type="AlphaFoldDB" id="A0A016VIM6"/>
<evidence type="ECO:0000313" key="2">
    <source>
        <dbReference type="EMBL" id="EYC27126.1"/>
    </source>
</evidence>
<protein>
    <submittedName>
        <fullName evidence="2">Uncharacterized protein</fullName>
    </submittedName>
</protein>
<feature type="region of interest" description="Disordered" evidence="1">
    <location>
        <begin position="27"/>
        <end position="50"/>
    </location>
</feature>
<reference evidence="3" key="1">
    <citation type="journal article" date="2015" name="Nat. Genet.">
        <title>The genome and transcriptome of the zoonotic hookworm Ancylostoma ceylanicum identify infection-specific gene families.</title>
        <authorList>
            <person name="Schwarz E.M."/>
            <person name="Hu Y."/>
            <person name="Antoshechkin I."/>
            <person name="Miller M.M."/>
            <person name="Sternberg P.W."/>
            <person name="Aroian R.V."/>
        </authorList>
    </citation>
    <scope>NUCLEOTIDE SEQUENCE</scope>
    <source>
        <strain evidence="3">HY135</strain>
    </source>
</reference>
<feature type="compositionally biased region" description="Low complexity" evidence="1">
    <location>
        <begin position="35"/>
        <end position="47"/>
    </location>
</feature>
<accession>A0A016VIM6</accession>